<proteinExistence type="predicted"/>
<sequence>MKLLKSIDLLNDQQAALRLNLAAIPLMLVFYFAFNALTNAISVDGPERNRSLAGFLLEFLVFLFLIVLHELIHGLFFKVFAPNQKVKFGFKNGLAYATAPGSIYSKGTFAWISLAPFVLITLGLFGAYLASGLSRGAFVLIAAIHAGACVGDFYWIYLLLKAPAKTLVKDTEVGLNLYKKETTSE</sequence>
<dbReference type="AlphaFoldDB" id="A0A4P5PA47"/>
<dbReference type="RefSeq" id="WP_146623227.1">
    <property type="nucleotide sequence ID" value="NZ_BJCC01000024.1"/>
</dbReference>
<comment type="caution">
    <text evidence="2">The sequence shown here is derived from an EMBL/GenBank/DDBJ whole genome shotgun (WGS) entry which is preliminary data.</text>
</comment>
<feature type="transmembrane region" description="Helical" evidence="1">
    <location>
        <begin position="53"/>
        <end position="77"/>
    </location>
</feature>
<evidence type="ECO:0000313" key="2">
    <source>
        <dbReference type="EMBL" id="GCF94820.1"/>
    </source>
</evidence>
<name>A0A4P5PA47_9ENTE</name>
<feature type="transmembrane region" description="Helical" evidence="1">
    <location>
        <begin position="21"/>
        <end position="41"/>
    </location>
</feature>
<feature type="transmembrane region" description="Helical" evidence="1">
    <location>
        <begin position="109"/>
        <end position="130"/>
    </location>
</feature>
<keyword evidence="1" id="KW-0812">Transmembrane</keyword>
<organism evidence="2 3">
    <name type="scientific">Enterococcus florum</name>
    <dbReference type="NCBI Taxonomy" id="2480627"/>
    <lineage>
        <taxon>Bacteria</taxon>
        <taxon>Bacillati</taxon>
        <taxon>Bacillota</taxon>
        <taxon>Bacilli</taxon>
        <taxon>Lactobacillales</taxon>
        <taxon>Enterococcaceae</taxon>
        <taxon>Enterococcus</taxon>
    </lineage>
</organism>
<feature type="transmembrane region" description="Helical" evidence="1">
    <location>
        <begin position="136"/>
        <end position="160"/>
    </location>
</feature>
<evidence type="ECO:0000313" key="3">
    <source>
        <dbReference type="Proteomes" id="UP000290567"/>
    </source>
</evidence>
<dbReference type="Proteomes" id="UP000290567">
    <property type="component" value="Unassembled WGS sequence"/>
</dbReference>
<dbReference type="Pfam" id="PF11667">
    <property type="entry name" value="DUF3267"/>
    <property type="match status" value="1"/>
</dbReference>
<evidence type="ECO:0000256" key="1">
    <source>
        <dbReference type="SAM" id="Phobius"/>
    </source>
</evidence>
<dbReference type="InterPro" id="IPR021683">
    <property type="entry name" value="DUF3267"/>
</dbReference>
<accession>A0A4P5PA47</accession>
<keyword evidence="1" id="KW-0472">Membrane</keyword>
<dbReference type="EMBL" id="BJCC01000024">
    <property type="protein sequence ID" value="GCF94820.1"/>
    <property type="molecule type" value="Genomic_DNA"/>
</dbReference>
<protein>
    <submittedName>
        <fullName evidence="2">Transcriptional regulator</fullName>
    </submittedName>
</protein>
<gene>
    <name evidence="2" type="ORF">NRIC_27110</name>
</gene>
<keyword evidence="3" id="KW-1185">Reference proteome</keyword>
<dbReference type="OrthoDB" id="2365065at2"/>
<keyword evidence="1" id="KW-1133">Transmembrane helix</keyword>
<reference evidence="3" key="1">
    <citation type="submission" date="2019-02" db="EMBL/GenBank/DDBJ databases">
        <title>Draft genome sequence of Enterococcus sp. Gos25-1.</title>
        <authorList>
            <person name="Tanaka N."/>
            <person name="Shiwa Y."/>
            <person name="Fujita N."/>
        </authorList>
    </citation>
    <scope>NUCLEOTIDE SEQUENCE [LARGE SCALE GENOMIC DNA]</scope>
    <source>
        <strain evidence="3">Gos25-1</strain>
    </source>
</reference>